<sequence length="244" mass="25850">MVPQTYSKKPSQIMSTYGEIDILFPESSPTILSAFLPLGIAFLLSLQRSQSRLVLLIPSASACFLLPAMHQVEGTKKRWREIKSFALSSSTSAAATSSASSAANGPLACARHRPSHAVLSHPPPFENKRRREIKSSSPPPAGQRVLSSSRAKGVAVQARVAARILVTSPVIHRRKDLVARVSGGEGAWPWRGSSVVVGSLAAAAKDLDGGARESGALDPLEGRLDPTRGTAARQGGSPLVRRHP</sequence>
<dbReference type="HOGENOM" id="CLU_1139576_0_0_1"/>
<protein>
    <submittedName>
        <fullName evidence="2">Uncharacterized protein</fullName>
    </submittedName>
</protein>
<dbReference type="Proteomes" id="UP000007015">
    <property type="component" value="Chromosome 11"/>
</dbReference>
<dbReference type="Gramene" id="BGIOSGA035133-TA">
    <property type="protein sequence ID" value="BGIOSGA035133-PA"/>
    <property type="gene ID" value="BGIOSGA035133"/>
</dbReference>
<name>B8BK22_ORYSI</name>
<keyword evidence="3" id="KW-1185">Reference proteome</keyword>
<evidence type="ECO:0000313" key="2">
    <source>
        <dbReference type="EMBL" id="EEC68016.1"/>
    </source>
</evidence>
<proteinExistence type="predicted"/>
<organism evidence="2 3">
    <name type="scientific">Oryza sativa subsp. indica</name>
    <name type="common">Rice</name>
    <dbReference type="NCBI Taxonomy" id="39946"/>
    <lineage>
        <taxon>Eukaryota</taxon>
        <taxon>Viridiplantae</taxon>
        <taxon>Streptophyta</taxon>
        <taxon>Embryophyta</taxon>
        <taxon>Tracheophyta</taxon>
        <taxon>Spermatophyta</taxon>
        <taxon>Magnoliopsida</taxon>
        <taxon>Liliopsida</taxon>
        <taxon>Poales</taxon>
        <taxon>Poaceae</taxon>
        <taxon>BOP clade</taxon>
        <taxon>Oryzoideae</taxon>
        <taxon>Oryzeae</taxon>
        <taxon>Oryzinae</taxon>
        <taxon>Oryza</taxon>
        <taxon>Oryza sativa</taxon>
    </lineage>
</organism>
<feature type="region of interest" description="Disordered" evidence="1">
    <location>
        <begin position="114"/>
        <end position="150"/>
    </location>
</feature>
<evidence type="ECO:0000256" key="1">
    <source>
        <dbReference type="SAM" id="MobiDB-lite"/>
    </source>
</evidence>
<accession>B8BK22</accession>
<gene>
    <name evidence="2" type="ORF">OsI_35819</name>
</gene>
<evidence type="ECO:0000313" key="3">
    <source>
        <dbReference type="Proteomes" id="UP000007015"/>
    </source>
</evidence>
<dbReference type="AlphaFoldDB" id="B8BK22"/>
<dbReference type="EMBL" id="CM000136">
    <property type="protein sequence ID" value="EEC68016.1"/>
    <property type="molecule type" value="Genomic_DNA"/>
</dbReference>
<feature type="region of interest" description="Disordered" evidence="1">
    <location>
        <begin position="207"/>
        <end position="244"/>
    </location>
</feature>
<reference evidence="2 3" key="1">
    <citation type="journal article" date="2005" name="PLoS Biol.">
        <title>The genomes of Oryza sativa: a history of duplications.</title>
        <authorList>
            <person name="Yu J."/>
            <person name="Wang J."/>
            <person name="Lin W."/>
            <person name="Li S."/>
            <person name="Li H."/>
            <person name="Zhou J."/>
            <person name="Ni P."/>
            <person name="Dong W."/>
            <person name="Hu S."/>
            <person name="Zeng C."/>
            <person name="Zhang J."/>
            <person name="Zhang Y."/>
            <person name="Li R."/>
            <person name="Xu Z."/>
            <person name="Li S."/>
            <person name="Li X."/>
            <person name="Zheng H."/>
            <person name="Cong L."/>
            <person name="Lin L."/>
            <person name="Yin J."/>
            <person name="Geng J."/>
            <person name="Li G."/>
            <person name="Shi J."/>
            <person name="Liu J."/>
            <person name="Lv H."/>
            <person name="Li J."/>
            <person name="Wang J."/>
            <person name="Deng Y."/>
            <person name="Ran L."/>
            <person name="Shi X."/>
            <person name="Wang X."/>
            <person name="Wu Q."/>
            <person name="Li C."/>
            <person name="Ren X."/>
            <person name="Wang J."/>
            <person name="Wang X."/>
            <person name="Li D."/>
            <person name="Liu D."/>
            <person name="Zhang X."/>
            <person name="Ji Z."/>
            <person name="Zhao W."/>
            <person name="Sun Y."/>
            <person name="Zhang Z."/>
            <person name="Bao J."/>
            <person name="Han Y."/>
            <person name="Dong L."/>
            <person name="Ji J."/>
            <person name="Chen P."/>
            <person name="Wu S."/>
            <person name="Liu J."/>
            <person name="Xiao Y."/>
            <person name="Bu D."/>
            <person name="Tan J."/>
            <person name="Yang L."/>
            <person name="Ye C."/>
            <person name="Zhang J."/>
            <person name="Xu J."/>
            <person name="Zhou Y."/>
            <person name="Yu Y."/>
            <person name="Zhang B."/>
            <person name="Zhuang S."/>
            <person name="Wei H."/>
            <person name="Liu B."/>
            <person name="Lei M."/>
            <person name="Yu H."/>
            <person name="Li Y."/>
            <person name="Xu H."/>
            <person name="Wei S."/>
            <person name="He X."/>
            <person name="Fang L."/>
            <person name="Zhang Z."/>
            <person name="Zhang Y."/>
            <person name="Huang X."/>
            <person name="Su Z."/>
            <person name="Tong W."/>
            <person name="Li J."/>
            <person name="Tong Z."/>
            <person name="Li S."/>
            <person name="Ye J."/>
            <person name="Wang L."/>
            <person name="Fang L."/>
            <person name="Lei T."/>
            <person name="Chen C."/>
            <person name="Chen H."/>
            <person name="Xu Z."/>
            <person name="Li H."/>
            <person name="Huang H."/>
            <person name="Zhang F."/>
            <person name="Xu H."/>
            <person name="Li N."/>
            <person name="Zhao C."/>
            <person name="Li S."/>
            <person name="Dong L."/>
            <person name="Huang Y."/>
            <person name="Li L."/>
            <person name="Xi Y."/>
            <person name="Qi Q."/>
            <person name="Li W."/>
            <person name="Zhang B."/>
            <person name="Hu W."/>
            <person name="Zhang Y."/>
            <person name="Tian X."/>
            <person name="Jiao Y."/>
            <person name="Liang X."/>
            <person name="Jin J."/>
            <person name="Gao L."/>
            <person name="Zheng W."/>
            <person name="Hao B."/>
            <person name="Liu S."/>
            <person name="Wang W."/>
            <person name="Yuan L."/>
            <person name="Cao M."/>
            <person name="McDermott J."/>
            <person name="Samudrala R."/>
            <person name="Wang J."/>
            <person name="Wong G.K."/>
            <person name="Yang H."/>
        </authorList>
    </citation>
    <scope>NUCLEOTIDE SEQUENCE [LARGE SCALE GENOMIC DNA]</scope>
    <source>
        <strain evidence="3">cv. 93-11</strain>
    </source>
</reference>